<dbReference type="Pfam" id="PF09339">
    <property type="entry name" value="HTH_IclR"/>
    <property type="match status" value="1"/>
</dbReference>
<evidence type="ECO:0000259" key="5">
    <source>
        <dbReference type="PROSITE" id="PS51077"/>
    </source>
</evidence>
<dbReference type="Pfam" id="PF01614">
    <property type="entry name" value="IclR_C"/>
    <property type="match status" value="1"/>
</dbReference>
<dbReference type="SUPFAM" id="SSF55781">
    <property type="entry name" value="GAF domain-like"/>
    <property type="match status" value="1"/>
</dbReference>
<feature type="domain" description="HTH iclR-type" evidence="5">
    <location>
        <begin position="24"/>
        <end position="85"/>
    </location>
</feature>
<dbReference type="PROSITE" id="PS51078">
    <property type="entry name" value="ICLR_ED"/>
    <property type="match status" value="1"/>
</dbReference>
<evidence type="ECO:0000313" key="7">
    <source>
        <dbReference type="EMBL" id="SHN86539.1"/>
    </source>
</evidence>
<evidence type="ECO:0000256" key="2">
    <source>
        <dbReference type="ARBA" id="ARBA00023125"/>
    </source>
</evidence>
<dbReference type="PROSITE" id="PS51077">
    <property type="entry name" value="HTH_ICLR"/>
    <property type="match status" value="1"/>
</dbReference>
<evidence type="ECO:0000259" key="6">
    <source>
        <dbReference type="PROSITE" id="PS51078"/>
    </source>
</evidence>
<dbReference type="SMART" id="SM00346">
    <property type="entry name" value="HTH_ICLR"/>
    <property type="match status" value="1"/>
</dbReference>
<gene>
    <name evidence="7" type="ORF">SAMN05660350_03951</name>
</gene>
<dbReference type="Gene3D" id="1.10.10.10">
    <property type="entry name" value="Winged helix-like DNA-binding domain superfamily/Winged helix DNA-binding domain"/>
    <property type="match status" value="1"/>
</dbReference>
<dbReference type="OrthoDB" id="9000968at2"/>
<reference evidence="7 8" key="1">
    <citation type="submission" date="2016-12" db="EMBL/GenBank/DDBJ databases">
        <authorList>
            <person name="Song W.-J."/>
            <person name="Kurnit D.M."/>
        </authorList>
    </citation>
    <scope>NUCLEOTIDE SEQUENCE [LARGE SCALE GENOMIC DNA]</scope>
    <source>
        <strain evidence="7 8">DSM 43162</strain>
    </source>
</reference>
<dbReference type="PANTHER" id="PTHR30136:SF35">
    <property type="entry name" value="HTH-TYPE TRANSCRIPTIONAL REGULATOR RV1719"/>
    <property type="match status" value="1"/>
</dbReference>
<dbReference type="PANTHER" id="PTHR30136">
    <property type="entry name" value="HELIX-TURN-HELIX TRANSCRIPTIONAL REGULATOR, ICLR FAMILY"/>
    <property type="match status" value="1"/>
</dbReference>
<dbReference type="Proteomes" id="UP000184428">
    <property type="component" value="Unassembled WGS sequence"/>
</dbReference>
<feature type="domain" description="IclR-ED" evidence="6">
    <location>
        <begin position="86"/>
        <end position="268"/>
    </location>
</feature>
<accession>A0A1M7UU99</accession>
<dbReference type="GO" id="GO:0045892">
    <property type="term" value="P:negative regulation of DNA-templated transcription"/>
    <property type="evidence" value="ECO:0007669"/>
    <property type="project" value="TreeGrafter"/>
</dbReference>
<organism evidence="7 8">
    <name type="scientific">Geodermatophilus obscurus</name>
    <dbReference type="NCBI Taxonomy" id="1861"/>
    <lineage>
        <taxon>Bacteria</taxon>
        <taxon>Bacillati</taxon>
        <taxon>Actinomycetota</taxon>
        <taxon>Actinomycetes</taxon>
        <taxon>Geodermatophilales</taxon>
        <taxon>Geodermatophilaceae</taxon>
        <taxon>Geodermatophilus</taxon>
    </lineage>
</organism>
<keyword evidence="3" id="KW-0804">Transcription</keyword>
<protein>
    <submittedName>
        <fullName evidence="7">Transcriptional regulator, IclR family</fullName>
    </submittedName>
</protein>
<dbReference type="InterPro" id="IPR005471">
    <property type="entry name" value="Tscrpt_reg_IclR_N"/>
</dbReference>
<keyword evidence="2" id="KW-0238">DNA-binding</keyword>
<dbReference type="InterPro" id="IPR036388">
    <property type="entry name" value="WH-like_DNA-bd_sf"/>
</dbReference>
<proteinExistence type="predicted"/>
<dbReference type="EMBL" id="FRDM01000030">
    <property type="protein sequence ID" value="SHN86539.1"/>
    <property type="molecule type" value="Genomic_DNA"/>
</dbReference>
<name>A0A1M7UU99_9ACTN</name>
<dbReference type="InterPro" id="IPR029016">
    <property type="entry name" value="GAF-like_dom_sf"/>
</dbReference>
<dbReference type="GO" id="GO:0003700">
    <property type="term" value="F:DNA-binding transcription factor activity"/>
    <property type="evidence" value="ECO:0007669"/>
    <property type="project" value="TreeGrafter"/>
</dbReference>
<dbReference type="AlphaFoldDB" id="A0A1M7UU99"/>
<dbReference type="Gene3D" id="3.30.450.40">
    <property type="match status" value="1"/>
</dbReference>
<feature type="region of interest" description="Disordered" evidence="4">
    <location>
        <begin position="262"/>
        <end position="288"/>
    </location>
</feature>
<dbReference type="GO" id="GO:0003677">
    <property type="term" value="F:DNA binding"/>
    <property type="evidence" value="ECO:0007669"/>
    <property type="project" value="UniProtKB-KW"/>
</dbReference>
<evidence type="ECO:0000313" key="8">
    <source>
        <dbReference type="Proteomes" id="UP000184428"/>
    </source>
</evidence>
<evidence type="ECO:0000256" key="1">
    <source>
        <dbReference type="ARBA" id="ARBA00023015"/>
    </source>
</evidence>
<dbReference type="InterPro" id="IPR014757">
    <property type="entry name" value="Tscrpt_reg_IclR_C"/>
</dbReference>
<evidence type="ECO:0000256" key="3">
    <source>
        <dbReference type="ARBA" id="ARBA00023163"/>
    </source>
</evidence>
<dbReference type="InterPro" id="IPR050707">
    <property type="entry name" value="HTH_MetabolicPath_Reg"/>
</dbReference>
<dbReference type="InterPro" id="IPR036390">
    <property type="entry name" value="WH_DNA-bd_sf"/>
</dbReference>
<evidence type="ECO:0000256" key="4">
    <source>
        <dbReference type="SAM" id="MobiDB-lite"/>
    </source>
</evidence>
<dbReference type="SUPFAM" id="SSF46785">
    <property type="entry name" value="Winged helix' DNA-binding domain"/>
    <property type="match status" value="1"/>
</dbReference>
<keyword evidence="1" id="KW-0805">Transcription regulation</keyword>
<sequence>MISNTIDAVSTPGLDLASTSAGSAKALVKGLALVEHVAESDRPLRLVDLVQVSGVPRPTALRLLDVLCRAEVLRVDRTGTYTLGPRVAAWGQSFLDRLDLRAQAAELMEELVEISGETCFLGVLDRSQVLYVAAVNSPKPVRPAARPGSRNPLHCTGIGKALLSGLTDAEVEELLVEPLERRTENTLTDPAAVLGQVRGVRERGFAIDEIENEEGVRCVAAPVRDHTGSVVAGLSVSAPAYRFSTDDVRRLAPDVVRVTSELSRRLGATPGPDDVTTGPATPGTERSV</sequence>